<feature type="signal peptide" evidence="1">
    <location>
        <begin position="1"/>
        <end position="25"/>
    </location>
</feature>
<feature type="domain" description="Dipeptidylpeptidase IV N-terminal" evidence="3">
    <location>
        <begin position="107"/>
        <end position="459"/>
    </location>
</feature>
<dbReference type="PANTHER" id="PTHR11731:SF193">
    <property type="entry name" value="DIPEPTIDYL PEPTIDASE 9"/>
    <property type="match status" value="1"/>
</dbReference>
<evidence type="ECO:0000256" key="1">
    <source>
        <dbReference type="SAM" id="SignalP"/>
    </source>
</evidence>
<keyword evidence="1" id="KW-0732">Signal</keyword>
<dbReference type="GO" id="GO:0006508">
    <property type="term" value="P:proteolysis"/>
    <property type="evidence" value="ECO:0007669"/>
    <property type="project" value="InterPro"/>
</dbReference>
<dbReference type="SUPFAM" id="SSF82171">
    <property type="entry name" value="DPP6 N-terminal domain-like"/>
    <property type="match status" value="1"/>
</dbReference>
<dbReference type="EMBL" id="DXAW01000113">
    <property type="protein sequence ID" value="HIZ86150.1"/>
    <property type="molecule type" value="Genomic_DNA"/>
</dbReference>
<name>A0A9D2KAD2_9BACT</name>
<sequence>MKRFWIFLLSSTAVICCATSLNTYAQGKLTLEDIYSNGTYKARTVKAFSWAGDGHSFLTLEQDTVTGGQDIVLNDIRTGEKTVAVPASALIPDGGEKPLEIDGYTWSPDRSMLMVYTDAVKVWRTEKRGDYWLYVPATGELRKLGRPDFEKSWMQFAKFSPDGSRIAYVYKNNLYVEDTAGGEVRQLTSDGDEVIINGQFDWVYEEELHVQDGWRWSPDSRSIAYWQFDTEGTGTFYMVDNIDSIYSSIIPLPYPKAGTTNSAARIGVVDVDSAGPETRWLDIPGDPREHYLARMEFVPGTCTLMIQQLNRQQSVNKVFYADIHTMSIDNFMTDTDEAWLDVFDNTVWLDGGKYFTWTSEQDGWRHLYRISRDGSRSTLITNGDFDMESVVRIDAKGGWVYYIASPDNATERYLYRSRLDGKGTPRRLTPEDAPAGHHGYIISPDAKYAMHTFSNSETPTVYEIITLPDHKTVRILEDNHELAWKFAAADPAPMEFFKVDIGDIILDGWMIRPPHFDSTAKYPVIFYIYGEPAGSTVQNAWLGGELWGRYLAQEGYVVMSIDVRGAKTPRGRQWRKSIHGKIGILPIADHAAAVTKLLQTYSFMDPDRIGIWGWSGGGSSTAHLMFKHPEIYSTGIAVAGVYSLYLYDTIYQERYSGIPSLSPQSYHDGSAINFASGLEGDLLLIHGTGDDNVHYQCCEMMVNELIRQGKMFYMIPYPMRSHSINERENTSYHLYKSMFRFWQENL</sequence>
<comment type="caution">
    <text evidence="4">The sequence shown here is derived from an EMBL/GenBank/DDBJ whole genome shotgun (WGS) entry which is preliminary data.</text>
</comment>
<protein>
    <submittedName>
        <fullName evidence="4">S9 family peptidase</fullName>
    </submittedName>
</protein>
<dbReference type="PANTHER" id="PTHR11731">
    <property type="entry name" value="PROTEASE FAMILY S9B,C DIPEPTIDYL-PEPTIDASE IV-RELATED"/>
    <property type="match status" value="1"/>
</dbReference>
<dbReference type="Proteomes" id="UP000824115">
    <property type="component" value="Unassembled WGS sequence"/>
</dbReference>
<dbReference type="Pfam" id="PF00930">
    <property type="entry name" value="DPPIV_N"/>
    <property type="match status" value="1"/>
</dbReference>
<gene>
    <name evidence="4" type="ORF">IAC04_06640</name>
</gene>
<accession>A0A9D2KAD2</accession>
<reference evidence="4" key="1">
    <citation type="journal article" date="2021" name="PeerJ">
        <title>Extensive microbial diversity within the chicken gut microbiome revealed by metagenomics and culture.</title>
        <authorList>
            <person name="Gilroy R."/>
            <person name="Ravi A."/>
            <person name="Getino M."/>
            <person name="Pursley I."/>
            <person name="Horton D.L."/>
            <person name="Alikhan N.F."/>
            <person name="Baker D."/>
            <person name="Gharbi K."/>
            <person name="Hall N."/>
            <person name="Watson M."/>
            <person name="Adriaenssens E.M."/>
            <person name="Foster-Nyarko E."/>
            <person name="Jarju S."/>
            <person name="Secka A."/>
            <person name="Antonio M."/>
            <person name="Oren A."/>
            <person name="Chaudhuri R.R."/>
            <person name="La Ragione R."/>
            <person name="Hildebrand F."/>
            <person name="Pallen M.J."/>
        </authorList>
    </citation>
    <scope>NUCLEOTIDE SEQUENCE</scope>
    <source>
        <strain evidence="4">Gambia16-554</strain>
    </source>
</reference>
<dbReference type="AlphaFoldDB" id="A0A9D2KAD2"/>
<dbReference type="InterPro" id="IPR029058">
    <property type="entry name" value="AB_hydrolase_fold"/>
</dbReference>
<proteinExistence type="predicted"/>
<feature type="chain" id="PRO_5038735377" evidence="1">
    <location>
        <begin position="26"/>
        <end position="746"/>
    </location>
</feature>
<feature type="domain" description="Peptidase S9 prolyl oligopeptidase catalytic" evidence="2">
    <location>
        <begin position="550"/>
        <end position="746"/>
    </location>
</feature>
<dbReference type="InterPro" id="IPR002469">
    <property type="entry name" value="Peptidase_S9B_N"/>
</dbReference>
<dbReference type="Pfam" id="PF00326">
    <property type="entry name" value="Peptidase_S9"/>
    <property type="match status" value="1"/>
</dbReference>
<evidence type="ECO:0000313" key="4">
    <source>
        <dbReference type="EMBL" id="HIZ86150.1"/>
    </source>
</evidence>
<dbReference type="InterPro" id="IPR001375">
    <property type="entry name" value="Peptidase_S9_cat"/>
</dbReference>
<dbReference type="Gene3D" id="2.140.10.30">
    <property type="entry name" value="Dipeptidylpeptidase IV, N-terminal domain"/>
    <property type="match status" value="1"/>
</dbReference>
<evidence type="ECO:0000313" key="5">
    <source>
        <dbReference type="Proteomes" id="UP000824115"/>
    </source>
</evidence>
<organism evidence="4 5">
    <name type="scientific">Candidatus Coprenecus stercoravium</name>
    <dbReference type="NCBI Taxonomy" id="2840735"/>
    <lineage>
        <taxon>Bacteria</taxon>
        <taxon>Pseudomonadati</taxon>
        <taxon>Bacteroidota</taxon>
        <taxon>Bacteroidia</taxon>
        <taxon>Bacteroidales</taxon>
        <taxon>Rikenellaceae</taxon>
        <taxon>Rikenellaceae incertae sedis</taxon>
        <taxon>Candidatus Coprenecus</taxon>
    </lineage>
</organism>
<dbReference type="GO" id="GO:0008236">
    <property type="term" value="F:serine-type peptidase activity"/>
    <property type="evidence" value="ECO:0007669"/>
    <property type="project" value="InterPro"/>
</dbReference>
<dbReference type="SUPFAM" id="SSF53474">
    <property type="entry name" value="alpha/beta-Hydrolases"/>
    <property type="match status" value="1"/>
</dbReference>
<evidence type="ECO:0000259" key="2">
    <source>
        <dbReference type="Pfam" id="PF00326"/>
    </source>
</evidence>
<evidence type="ECO:0000259" key="3">
    <source>
        <dbReference type="Pfam" id="PF00930"/>
    </source>
</evidence>
<reference evidence="4" key="2">
    <citation type="submission" date="2021-04" db="EMBL/GenBank/DDBJ databases">
        <authorList>
            <person name="Gilroy R."/>
        </authorList>
    </citation>
    <scope>NUCLEOTIDE SEQUENCE</scope>
    <source>
        <strain evidence="4">Gambia16-554</strain>
    </source>
</reference>
<dbReference type="GO" id="GO:0008239">
    <property type="term" value="F:dipeptidyl-peptidase activity"/>
    <property type="evidence" value="ECO:0007669"/>
    <property type="project" value="TreeGrafter"/>
</dbReference>
<dbReference type="Gene3D" id="3.40.50.1820">
    <property type="entry name" value="alpha/beta hydrolase"/>
    <property type="match status" value="1"/>
</dbReference>
<dbReference type="InterPro" id="IPR050278">
    <property type="entry name" value="Serine_Prot_S9B/DPPIV"/>
</dbReference>